<proteinExistence type="predicted"/>
<dbReference type="EMBL" id="LAZR01037463">
    <property type="protein sequence ID" value="KKL22140.1"/>
    <property type="molecule type" value="Genomic_DNA"/>
</dbReference>
<reference evidence="2" key="1">
    <citation type="journal article" date="2015" name="Nature">
        <title>Complex archaea that bridge the gap between prokaryotes and eukaryotes.</title>
        <authorList>
            <person name="Spang A."/>
            <person name="Saw J.H."/>
            <person name="Jorgensen S.L."/>
            <person name="Zaremba-Niedzwiedzka K."/>
            <person name="Martijn J."/>
            <person name="Lind A.E."/>
            <person name="van Eijk R."/>
            <person name="Schleper C."/>
            <person name="Guy L."/>
            <person name="Ettema T.J."/>
        </authorList>
    </citation>
    <scope>NUCLEOTIDE SEQUENCE</scope>
</reference>
<evidence type="ECO:0008006" key="3">
    <source>
        <dbReference type="Google" id="ProtNLM"/>
    </source>
</evidence>
<evidence type="ECO:0000313" key="2">
    <source>
        <dbReference type="EMBL" id="KKL22140.1"/>
    </source>
</evidence>
<feature type="compositionally biased region" description="Low complexity" evidence="1">
    <location>
        <begin position="63"/>
        <end position="81"/>
    </location>
</feature>
<name>A0A0F9BJX2_9ZZZZ</name>
<gene>
    <name evidence="2" type="ORF">LCGC14_2438430</name>
</gene>
<dbReference type="AlphaFoldDB" id="A0A0F9BJX2"/>
<feature type="compositionally biased region" description="Polar residues" evidence="1">
    <location>
        <begin position="40"/>
        <end position="50"/>
    </location>
</feature>
<accession>A0A0F9BJX2</accession>
<evidence type="ECO:0000256" key="1">
    <source>
        <dbReference type="SAM" id="MobiDB-lite"/>
    </source>
</evidence>
<protein>
    <recommendedName>
        <fullName evidence="3">LTD domain-containing protein</fullName>
    </recommendedName>
</protein>
<organism evidence="2">
    <name type="scientific">marine sediment metagenome</name>
    <dbReference type="NCBI Taxonomy" id="412755"/>
    <lineage>
        <taxon>unclassified sequences</taxon>
        <taxon>metagenomes</taxon>
        <taxon>ecological metagenomes</taxon>
    </lineage>
</organism>
<sequence>MYAYTMISRTIFIVILLVAVFFGLSWAVSSIQNIIGPVPSESTATSTDSNGVERESSEPEPEPAQQQEPPAVESPPQEVIEPPTPPEAREGAVYVSRVSRPSYSRPGYVQLRTKLSEDERVIITGWRIESNTGSMIIPQAVPRYTFFGQNVNEDIVLERGDYAYIYFEKSPISKSFRLNQCTGYLNARADFSLVLPNNCPQLSRDSYQHLSGDCQNYIRRLRRCELPDPNITNAFLGEDGNECRAFINKNITIAVCYQRVNESDFFSNEWRVWVNRGTIFDSSHDWARLYNTDGMLIDEYTY</sequence>
<feature type="region of interest" description="Disordered" evidence="1">
    <location>
        <begin position="37"/>
        <end position="94"/>
    </location>
</feature>
<comment type="caution">
    <text evidence="2">The sequence shown here is derived from an EMBL/GenBank/DDBJ whole genome shotgun (WGS) entry which is preliminary data.</text>
</comment>